<gene>
    <name evidence="4" type="ORF">SAMN04488509_105163</name>
</gene>
<dbReference type="InterPro" id="IPR031571">
    <property type="entry name" value="RcpC_dom"/>
</dbReference>
<evidence type="ECO:0000256" key="1">
    <source>
        <dbReference type="SAM" id="MobiDB-lite"/>
    </source>
</evidence>
<proteinExistence type="predicted"/>
<dbReference type="CDD" id="cd11614">
    <property type="entry name" value="SAF_CpaB_FlgA_like"/>
    <property type="match status" value="1"/>
</dbReference>
<organism evidence="4 5">
    <name type="scientific">Aquimonas voraii</name>
    <dbReference type="NCBI Taxonomy" id="265719"/>
    <lineage>
        <taxon>Bacteria</taxon>
        <taxon>Pseudomonadati</taxon>
        <taxon>Pseudomonadota</taxon>
        <taxon>Gammaproteobacteria</taxon>
        <taxon>Lysobacterales</taxon>
        <taxon>Lysobacteraceae</taxon>
        <taxon>Aquimonas</taxon>
    </lineage>
</organism>
<evidence type="ECO:0000313" key="4">
    <source>
        <dbReference type="EMBL" id="SDD69290.1"/>
    </source>
</evidence>
<dbReference type="SMART" id="SM00858">
    <property type="entry name" value="SAF"/>
    <property type="match status" value="1"/>
</dbReference>
<keyword evidence="2" id="KW-1133">Transmembrane helix</keyword>
<feature type="region of interest" description="Disordered" evidence="1">
    <location>
        <begin position="273"/>
        <end position="323"/>
    </location>
</feature>
<feature type="compositionally biased region" description="Basic and acidic residues" evidence="1">
    <location>
        <begin position="298"/>
        <end position="310"/>
    </location>
</feature>
<accession>A0A1G6WTM9</accession>
<protein>
    <submittedName>
        <fullName evidence="4">Pilus assembly protein CpaB</fullName>
    </submittedName>
</protein>
<dbReference type="RefSeq" id="WP_091242412.1">
    <property type="nucleotide sequence ID" value="NZ_FNAG01000005.1"/>
</dbReference>
<dbReference type="EMBL" id="FNAG01000005">
    <property type="protein sequence ID" value="SDD69290.1"/>
    <property type="molecule type" value="Genomic_DNA"/>
</dbReference>
<sequence>MKTKESLKSAAQSWGLLVAALALGVVAFFASNWYLSNKERALTDELLAQREGRRQVVVAKADLQPGVAVSGENMALAMVPDTHLSANAVTPEQFDAVANRVLVAPMSRGEPLLMHFVAGEFAERFSDLLLEGERAVTLPVDDLKSSEGMLEHGDRVDLLLLAEQEGGERSGGGGQSLYPLVENVRLLATGTSALATREADFGLQPEEGYAESTYSTVTVGVNAEQAAQLMLAKDMGTVVVLLRNRRDESPLEAESLSAETLLGGTRPGQSYSYIAGSNAEGGSLRPVVKQVSAPPRRRQPEAAIPRREPEPSLPAGELGGTSN</sequence>
<dbReference type="InterPro" id="IPR017592">
    <property type="entry name" value="Pilus_assmbl_Flp-typ_CpaB"/>
</dbReference>
<reference evidence="4 5" key="1">
    <citation type="submission" date="2016-10" db="EMBL/GenBank/DDBJ databases">
        <authorList>
            <person name="de Groot N.N."/>
        </authorList>
    </citation>
    <scope>NUCLEOTIDE SEQUENCE [LARGE SCALE GENOMIC DNA]</scope>
    <source>
        <strain evidence="4 5">DSM 16957</strain>
    </source>
</reference>
<dbReference type="Pfam" id="PF08666">
    <property type="entry name" value="SAF"/>
    <property type="match status" value="1"/>
</dbReference>
<name>A0A1G6WTM9_9GAMM</name>
<evidence type="ECO:0000313" key="5">
    <source>
        <dbReference type="Proteomes" id="UP000199603"/>
    </source>
</evidence>
<dbReference type="OrthoDB" id="2037472at2"/>
<dbReference type="Pfam" id="PF16976">
    <property type="entry name" value="RcpC"/>
    <property type="match status" value="1"/>
</dbReference>
<feature type="domain" description="SAF" evidence="3">
    <location>
        <begin position="54"/>
        <end position="118"/>
    </location>
</feature>
<dbReference type="STRING" id="265719.SAMN04488509_105163"/>
<keyword evidence="2" id="KW-0812">Transmembrane</keyword>
<feature type="transmembrane region" description="Helical" evidence="2">
    <location>
        <begin position="12"/>
        <end position="35"/>
    </location>
</feature>
<evidence type="ECO:0000259" key="3">
    <source>
        <dbReference type="SMART" id="SM00858"/>
    </source>
</evidence>
<dbReference type="NCBIfam" id="TIGR03177">
    <property type="entry name" value="pilus_cpaB"/>
    <property type="match status" value="1"/>
</dbReference>
<dbReference type="Proteomes" id="UP000199603">
    <property type="component" value="Unassembled WGS sequence"/>
</dbReference>
<evidence type="ECO:0000256" key="2">
    <source>
        <dbReference type="SAM" id="Phobius"/>
    </source>
</evidence>
<dbReference type="InterPro" id="IPR013974">
    <property type="entry name" value="SAF"/>
</dbReference>
<dbReference type="AlphaFoldDB" id="A0A1G6WTM9"/>
<keyword evidence="5" id="KW-1185">Reference proteome</keyword>
<keyword evidence="2" id="KW-0472">Membrane</keyword>